<dbReference type="InterPro" id="IPR003313">
    <property type="entry name" value="AraC-bd"/>
</dbReference>
<dbReference type="InterPro" id="IPR020449">
    <property type="entry name" value="Tscrpt_reg_AraC-type_HTH"/>
</dbReference>
<evidence type="ECO:0000313" key="5">
    <source>
        <dbReference type="EMBL" id="ANY75140.1"/>
    </source>
</evidence>
<dbReference type="Pfam" id="PF02311">
    <property type="entry name" value="AraC_binding"/>
    <property type="match status" value="1"/>
</dbReference>
<dbReference type="Gene3D" id="2.60.120.10">
    <property type="entry name" value="Jelly Rolls"/>
    <property type="match status" value="1"/>
</dbReference>
<dbReference type="InterPro" id="IPR018060">
    <property type="entry name" value="HTH_AraC"/>
</dbReference>
<dbReference type="EMBL" id="CP016809">
    <property type="protein sequence ID" value="ANY75140.1"/>
    <property type="molecule type" value="Genomic_DNA"/>
</dbReference>
<dbReference type="PANTHER" id="PTHR43280">
    <property type="entry name" value="ARAC-FAMILY TRANSCRIPTIONAL REGULATOR"/>
    <property type="match status" value="1"/>
</dbReference>
<dbReference type="PROSITE" id="PS00041">
    <property type="entry name" value="HTH_ARAC_FAMILY_1"/>
    <property type="match status" value="1"/>
</dbReference>
<dbReference type="PROSITE" id="PS01124">
    <property type="entry name" value="HTH_ARAC_FAMILY_2"/>
    <property type="match status" value="1"/>
</dbReference>
<dbReference type="Pfam" id="PF12833">
    <property type="entry name" value="HTH_18"/>
    <property type="match status" value="1"/>
</dbReference>
<reference evidence="5" key="1">
    <citation type="submission" date="2016-08" db="EMBL/GenBank/DDBJ databases">
        <title>Complete Genome Seqeunce of Paenibacillus sp. nov. IHBB 9852 from high altitute lake of Indian trans-Himalayas.</title>
        <authorList>
            <person name="Kiran S."/>
            <person name="Swarnkar M.K."/>
            <person name="Rana A."/>
            <person name="Tewari R."/>
            <person name="Gulati A."/>
        </authorList>
    </citation>
    <scope>NUCLEOTIDE SEQUENCE [LARGE SCALE GENOMIC DNA]</scope>
    <source>
        <strain evidence="5">IHBB 9852</strain>
    </source>
</reference>
<dbReference type="InterPro" id="IPR009057">
    <property type="entry name" value="Homeodomain-like_sf"/>
</dbReference>
<dbReference type="Gene3D" id="1.10.10.60">
    <property type="entry name" value="Homeodomain-like"/>
    <property type="match status" value="2"/>
</dbReference>
<evidence type="ECO:0000259" key="4">
    <source>
        <dbReference type="PROSITE" id="PS01124"/>
    </source>
</evidence>
<name>A0A1B2E594_9BACL</name>
<proteinExistence type="predicted"/>
<gene>
    <name evidence="5" type="ORF">BBD41_22620</name>
</gene>
<dbReference type="InterPro" id="IPR018062">
    <property type="entry name" value="HTH_AraC-typ_CS"/>
</dbReference>
<protein>
    <submittedName>
        <fullName evidence="5">AraC family transcriptional regulator</fullName>
    </submittedName>
</protein>
<dbReference type="AlphaFoldDB" id="A0A1B2E594"/>
<keyword evidence="1" id="KW-0805">Transcription regulation</keyword>
<evidence type="ECO:0000256" key="1">
    <source>
        <dbReference type="ARBA" id="ARBA00023015"/>
    </source>
</evidence>
<evidence type="ECO:0000256" key="3">
    <source>
        <dbReference type="ARBA" id="ARBA00023163"/>
    </source>
</evidence>
<dbReference type="PRINTS" id="PR00032">
    <property type="entry name" value="HTHARAC"/>
</dbReference>
<dbReference type="PANTHER" id="PTHR43280:SF28">
    <property type="entry name" value="HTH-TYPE TRANSCRIPTIONAL ACTIVATOR RHAS"/>
    <property type="match status" value="1"/>
</dbReference>
<keyword evidence="3" id="KW-0804">Transcription</keyword>
<dbReference type="GO" id="GO:0003700">
    <property type="term" value="F:DNA-binding transcription factor activity"/>
    <property type="evidence" value="ECO:0007669"/>
    <property type="project" value="InterPro"/>
</dbReference>
<dbReference type="GO" id="GO:0043565">
    <property type="term" value="F:sequence-specific DNA binding"/>
    <property type="evidence" value="ECO:0007669"/>
    <property type="project" value="InterPro"/>
</dbReference>
<feature type="domain" description="HTH araC/xylS-type" evidence="4">
    <location>
        <begin position="188"/>
        <end position="286"/>
    </location>
</feature>
<dbReference type="RefSeq" id="WP_099478806.1">
    <property type="nucleotide sequence ID" value="NZ_CP016809.1"/>
</dbReference>
<accession>A0A1B2E594</accession>
<dbReference type="SUPFAM" id="SSF46689">
    <property type="entry name" value="Homeodomain-like"/>
    <property type="match status" value="2"/>
</dbReference>
<sequence>MRSVPLNWFTDDEEFKFFIQYGKHEEDMYVHQHVDFSELVIVLHGNATHIVNSEESFIKKGDVFVINGETSHGYKDPHEFRICNIMYKPEMLEAAGPDFKRSNGYQALFVLEPYYRNINHALSKMSLSISSLEYISSVVDFMIEEYMNKQQGYQTILRSRFMELVVQLSRQYENQERQGAHNHLMHLAKAISFMEDNYLQPISREEIAARSNISVRHLNRIFQSYYQTTPVAYLLRLRLEHACRLLKSTRLPISEVSYRSGFNDSNYFTRQFTKVFGLSPKVYRRCR</sequence>
<dbReference type="InterPro" id="IPR014710">
    <property type="entry name" value="RmlC-like_jellyroll"/>
</dbReference>
<dbReference type="SMART" id="SM00342">
    <property type="entry name" value="HTH_ARAC"/>
    <property type="match status" value="1"/>
</dbReference>
<organism evidence="5">
    <name type="scientific">Paenibacillus ihbetae</name>
    <dbReference type="NCBI Taxonomy" id="1870820"/>
    <lineage>
        <taxon>Bacteria</taxon>
        <taxon>Bacillati</taxon>
        <taxon>Bacillota</taxon>
        <taxon>Bacilli</taxon>
        <taxon>Bacillales</taxon>
        <taxon>Paenibacillaceae</taxon>
        <taxon>Paenibacillus</taxon>
    </lineage>
</organism>
<dbReference type="KEGG" id="pib:BBD41_22620"/>
<evidence type="ECO:0000256" key="2">
    <source>
        <dbReference type="ARBA" id="ARBA00023125"/>
    </source>
</evidence>
<dbReference type="InterPro" id="IPR037923">
    <property type="entry name" value="HTH-like"/>
</dbReference>
<dbReference type="SUPFAM" id="SSF51215">
    <property type="entry name" value="Regulatory protein AraC"/>
    <property type="match status" value="1"/>
</dbReference>
<keyword evidence="2" id="KW-0238">DNA-binding</keyword>